<dbReference type="EMBL" id="KN832574">
    <property type="protein sequence ID" value="KII83812.1"/>
    <property type="molecule type" value="Genomic_DNA"/>
</dbReference>
<keyword evidence="3" id="KW-1185">Reference proteome</keyword>
<dbReference type="Proteomes" id="UP000053263">
    <property type="component" value="Unassembled WGS sequence"/>
</dbReference>
<name>A0A0C9SQI9_PLICR</name>
<dbReference type="HOGENOM" id="CLU_2504005_0_0_1"/>
<accession>A0A0C9SQI9</accession>
<evidence type="ECO:0000313" key="2">
    <source>
        <dbReference type="EMBL" id="KII83812.1"/>
    </source>
</evidence>
<dbReference type="AlphaFoldDB" id="A0A0C9SQI9"/>
<protein>
    <submittedName>
        <fullName evidence="2">Uncharacterized protein</fullName>
    </submittedName>
</protein>
<feature type="region of interest" description="Disordered" evidence="1">
    <location>
        <begin position="61"/>
        <end position="86"/>
    </location>
</feature>
<evidence type="ECO:0000313" key="3">
    <source>
        <dbReference type="Proteomes" id="UP000053263"/>
    </source>
</evidence>
<reference evidence="2 3" key="1">
    <citation type="submission" date="2014-06" db="EMBL/GenBank/DDBJ databases">
        <title>Evolutionary Origins and Diversification of the Mycorrhizal Mutualists.</title>
        <authorList>
            <consortium name="DOE Joint Genome Institute"/>
            <consortium name="Mycorrhizal Genomics Consortium"/>
            <person name="Kohler A."/>
            <person name="Kuo A."/>
            <person name="Nagy L.G."/>
            <person name="Floudas D."/>
            <person name="Copeland A."/>
            <person name="Barry K.W."/>
            <person name="Cichocki N."/>
            <person name="Veneault-Fourrey C."/>
            <person name="LaButti K."/>
            <person name="Lindquist E.A."/>
            <person name="Lipzen A."/>
            <person name="Lundell T."/>
            <person name="Morin E."/>
            <person name="Murat C."/>
            <person name="Riley R."/>
            <person name="Ohm R."/>
            <person name="Sun H."/>
            <person name="Tunlid A."/>
            <person name="Henrissat B."/>
            <person name="Grigoriev I.V."/>
            <person name="Hibbett D.S."/>
            <person name="Martin F."/>
        </authorList>
    </citation>
    <scope>NUCLEOTIDE SEQUENCE [LARGE SCALE GENOMIC DNA]</scope>
    <source>
        <strain evidence="2 3">FD-325 SS-3</strain>
    </source>
</reference>
<evidence type="ECO:0000256" key="1">
    <source>
        <dbReference type="SAM" id="MobiDB-lite"/>
    </source>
</evidence>
<organism evidence="2 3">
    <name type="scientific">Plicaturopsis crispa FD-325 SS-3</name>
    <dbReference type="NCBI Taxonomy" id="944288"/>
    <lineage>
        <taxon>Eukaryota</taxon>
        <taxon>Fungi</taxon>
        <taxon>Dikarya</taxon>
        <taxon>Basidiomycota</taxon>
        <taxon>Agaricomycotina</taxon>
        <taxon>Agaricomycetes</taxon>
        <taxon>Agaricomycetidae</taxon>
        <taxon>Amylocorticiales</taxon>
        <taxon>Amylocorticiaceae</taxon>
        <taxon>Plicatura</taxon>
        <taxon>Plicaturopsis crispa</taxon>
    </lineage>
</organism>
<sequence length="86" mass="9586">PTRPRSEGHYKLSSCASAYANYFSTQKAPLRAISHSRAITTTLASSLVTHTHTQWTHTLSWTSRPRLSPHHHPQRPPTLPSTTSSI</sequence>
<feature type="non-terminal residue" evidence="2">
    <location>
        <position position="1"/>
    </location>
</feature>
<proteinExistence type="predicted"/>
<gene>
    <name evidence="2" type="ORF">PLICRDRAFT_442577</name>
</gene>